<evidence type="ECO:0000256" key="6">
    <source>
        <dbReference type="ARBA" id="ARBA00016139"/>
    </source>
</evidence>
<comment type="catalytic activity">
    <reaction evidence="1 11">
        <text>a 1-acyl-sn-glycero-3-phosphate + an acyl-CoA = a 1,2-diacyl-sn-glycero-3-phosphate + CoA</text>
        <dbReference type="Rhea" id="RHEA:19709"/>
        <dbReference type="ChEBI" id="CHEBI:57287"/>
        <dbReference type="ChEBI" id="CHEBI:57970"/>
        <dbReference type="ChEBI" id="CHEBI:58342"/>
        <dbReference type="ChEBI" id="CHEBI:58608"/>
        <dbReference type="EC" id="2.3.1.51"/>
    </reaction>
</comment>
<evidence type="ECO:0000256" key="10">
    <source>
        <dbReference type="ARBA" id="ARBA00023315"/>
    </source>
</evidence>
<evidence type="ECO:0000256" key="12">
    <source>
        <dbReference type="SAM" id="Phobius"/>
    </source>
</evidence>
<protein>
    <recommendedName>
        <fullName evidence="6 11">1-acyl-sn-glycerol-3-phosphate acyltransferase</fullName>
        <ecNumber evidence="5 11">2.3.1.51</ecNumber>
    </recommendedName>
</protein>
<keyword evidence="12" id="KW-1133">Transmembrane helix</keyword>
<evidence type="ECO:0000256" key="1">
    <source>
        <dbReference type="ARBA" id="ARBA00001141"/>
    </source>
</evidence>
<evidence type="ECO:0000256" key="9">
    <source>
        <dbReference type="ARBA" id="ARBA00023098"/>
    </source>
</evidence>
<name>A0A1C3TTV3_XANCT</name>
<reference evidence="15" key="1">
    <citation type="submission" date="2016-07" db="EMBL/GenBank/DDBJ databases">
        <authorList>
            <person name="Jaenicke Sebastian"/>
        </authorList>
    </citation>
    <scope>NUCLEOTIDE SEQUENCE [LARGE SCALE GENOMIC DNA]</scope>
</reference>
<dbReference type="AlphaFoldDB" id="A0A1C3TTV3"/>
<keyword evidence="10 11" id="KW-0012">Acyltransferase</keyword>
<keyword evidence="7 11" id="KW-0444">Lipid biosynthesis</keyword>
<proteinExistence type="inferred from homology"/>
<dbReference type="EMBL" id="LT604072">
    <property type="protein sequence ID" value="SCB06669.1"/>
    <property type="molecule type" value="Genomic_DNA"/>
</dbReference>
<dbReference type="NCBIfam" id="TIGR00530">
    <property type="entry name" value="AGP_acyltrn"/>
    <property type="match status" value="1"/>
</dbReference>
<dbReference type="GO" id="GO:0003841">
    <property type="term" value="F:1-acylglycerol-3-phosphate O-acyltransferase activity"/>
    <property type="evidence" value="ECO:0007669"/>
    <property type="project" value="UniProtKB-UniRule"/>
</dbReference>
<sequence length="262" mass="28944">MQRLVQIIKDKLKMSQAGMPSRMAWAVWNALQLLFTLSFTGVGIVVALGLLLLFGPRLPLRMGARVWAPVLFFGAGVRFQVEGQERVDWSRNHLFVSNHQSIIDICALFAALPVPLRFLLKDEMLQVPFVSWYARATGMLFLDRDSRRAGAMVRRQAAALLRQGQDLCLFPEGTRSRNGELAEFKAGLLQAAIDAGVDVVPVALDGAGKVLPSTSLFRVRPGVIRVRIGTPINVNGADGPLDRQQLTLRAHQAVRAMLEPRI</sequence>
<keyword evidence="12" id="KW-0812">Transmembrane</keyword>
<dbReference type="UniPathway" id="UPA00557">
    <property type="reaction ID" value="UER00613"/>
</dbReference>
<keyword evidence="11" id="KW-0594">Phospholipid biosynthesis</keyword>
<dbReference type="PANTHER" id="PTHR10434:SF64">
    <property type="entry name" value="1-ACYL-SN-GLYCEROL-3-PHOSPHATE ACYLTRANSFERASE-RELATED"/>
    <property type="match status" value="1"/>
</dbReference>
<dbReference type="PATRIC" id="fig|1261556.5.peg.4178"/>
<dbReference type="SMART" id="SM00563">
    <property type="entry name" value="PlsC"/>
    <property type="match status" value="1"/>
</dbReference>
<keyword evidence="9 11" id="KW-0443">Lipid metabolism</keyword>
<evidence type="ECO:0000256" key="8">
    <source>
        <dbReference type="ARBA" id="ARBA00022679"/>
    </source>
</evidence>
<dbReference type="Pfam" id="PF01553">
    <property type="entry name" value="Acyltransferase"/>
    <property type="match status" value="1"/>
</dbReference>
<organism evidence="14 15">
    <name type="scientific">Xanthomonas translucens pv. translucens DSM 18974</name>
    <dbReference type="NCBI Taxonomy" id="1261556"/>
    <lineage>
        <taxon>Bacteria</taxon>
        <taxon>Pseudomonadati</taxon>
        <taxon>Pseudomonadota</taxon>
        <taxon>Gammaproteobacteria</taxon>
        <taxon>Lysobacterales</taxon>
        <taxon>Lysobacteraceae</taxon>
        <taxon>Xanthomonas</taxon>
        <taxon>Xanthomonas translucens group</taxon>
    </lineage>
</organism>
<dbReference type="GO" id="GO:0006654">
    <property type="term" value="P:phosphatidic acid biosynthetic process"/>
    <property type="evidence" value="ECO:0007669"/>
    <property type="project" value="TreeGrafter"/>
</dbReference>
<keyword evidence="12" id="KW-0472">Membrane</keyword>
<dbReference type="GO" id="GO:0016020">
    <property type="term" value="C:membrane"/>
    <property type="evidence" value="ECO:0007669"/>
    <property type="project" value="InterPro"/>
</dbReference>
<evidence type="ECO:0000256" key="7">
    <source>
        <dbReference type="ARBA" id="ARBA00022516"/>
    </source>
</evidence>
<evidence type="ECO:0000256" key="11">
    <source>
        <dbReference type="RuleBase" id="RU361267"/>
    </source>
</evidence>
<evidence type="ECO:0000313" key="15">
    <source>
        <dbReference type="Proteomes" id="UP000093071"/>
    </source>
</evidence>
<evidence type="ECO:0000256" key="4">
    <source>
        <dbReference type="ARBA" id="ARBA00008655"/>
    </source>
</evidence>
<keyword evidence="8 11" id="KW-0808">Transferase</keyword>
<evidence type="ECO:0000256" key="2">
    <source>
        <dbReference type="ARBA" id="ARBA00004728"/>
    </source>
</evidence>
<comment type="similarity">
    <text evidence="4 11">Belongs to the 1-acyl-sn-glycerol-3-phosphate acyltransferase family.</text>
</comment>
<comment type="pathway">
    <text evidence="2">Phospholipid metabolism; CDP-diacylglycerol biosynthesis; CDP-diacylglycerol from sn-glycerol 3-phosphate: step 2/3.</text>
</comment>
<dbReference type="Proteomes" id="UP000093071">
    <property type="component" value="Chromosome I"/>
</dbReference>
<dbReference type="EC" id="2.3.1.51" evidence="5 11"/>
<dbReference type="SUPFAM" id="SSF69593">
    <property type="entry name" value="Glycerol-3-phosphate (1)-acyltransferase"/>
    <property type="match status" value="1"/>
</dbReference>
<dbReference type="PANTHER" id="PTHR10434">
    <property type="entry name" value="1-ACYL-SN-GLYCEROL-3-PHOSPHATE ACYLTRANSFERASE"/>
    <property type="match status" value="1"/>
</dbReference>
<gene>
    <name evidence="14" type="primary">plsC4</name>
    <name evidence="14" type="ORF">BN444_01585</name>
</gene>
<evidence type="ECO:0000313" key="14">
    <source>
        <dbReference type="EMBL" id="SCB06669.1"/>
    </source>
</evidence>
<comment type="domain">
    <text evidence="11">The HXXXXD motif is essential for acyltransferase activity and may constitute the binding site for the phosphate moiety of the glycerol-3-phosphate.</text>
</comment>
<feature type="transmembrane region" description="Helical" evidence="12">
    <location>
        <begin position="30"/>
        <end position="54"/>
    </location>
</feature>
<keyword evidence="11" id="KW-1208">Phospholipid metabolism</keyword>
<dbReference type="CDD" id="cd07989">
    <property type="entry name" value="LPLAT_AGPAT-like"/>
    <property type="match status" value="1"/>
</dbReference>
<accession>A0A1C3TTV3</accession>
<feature type="domain" description="Phospholipid/glycerol acyltransferase" evidence="13">
    <location>
        <begin position="93"/>
        <end position="207"/>
    </location>
</feature>
<dbReference type="InterPro" id="IPR004552">
    <property type="entry name" value="AGP_acyltrans"/>
</dbReference>
<comment type="pathway">
    <text evidence="3">Lipid metabolism.</text>
</comment>
<evidence type="ECO:0000259" key="13">
    <source>
        <dbReference type="SMART" id="SM00563"/>
    </source>
</evidence>
<dbReference type="GO" id="GO:0016024">
    <property type="term" value="P:CDP-diacylglycerol biosynthetic process"/>
    <property type="evidence" value="ECO:0007669"/>
    <property type="project" value="UniProtKB-UniPathway"/>
</dbReference>
<evidence type="ECO:0000256" key="5">
    <source>
        <dbReference type="ARBA" id="ARBA00013211"/>
    </source>
</evidence>
<dbReference type="InterPro" id="IPR002123">
    <property type="entry name" value="Plipid/glycerol_acylTrfase"/>
</dbReference>
<evidence type="ECO:0000256" key="3">
    <source>
        <dbReference type="ARBA" id="ARBA00005189"/>
    </source>
</evidence>